<dbReference type="GO" id="GO:0008233">
    <property type="term" value="F:peptidase activity"/>
    <property type="evidence" value="ECO:0007669"/>
    <property type="project" value="UniProtKB-KW"/>
</dbReference>
<feature type="domain" description="Peptidase M20 dimerisation" evidence="4">
    <location>
        <begin position="193"/>
        <end position="352"/>
    </location>
</feature>
<dbReference type="Proteomes" id="UP000220102">
    <property type="component" value="Unassembled WGS sequence"/>
</dbReference>
<name>A0A2A8CVZ1_9BACT</name>
<dbReference type="InterPro" id="IPR002933">
    <property type="entry name" value="Peptidase_M20"/>
</dbReference>
<organism evidence="5 6">
    <name type="scientific">Longibacter salinarum</name>
    <dbReference type="NCBI Taxonomy" id="1850348"/>
    <lineage>
        <taxon>Bacteria</taxon>
        <taxon>Pseudomonadati</taxon>
        <taxon>Rhodothermota</taxon>
        <taxon>Rhodothermia</taxon>
        <taxon>Rhodothermales</taxon>
        <taxon>Salisaetaceae</taxon>
        <taxon>Longibacter</taxon>
    </lineage>
</organism>
<dbReference type="EMBL" id="PDEQ01000006">
    <property type="protein sequence ID" value="PEN12771.1"/>
    <property type="molecule type" value="Genomic_DNA"/>
</dbReference>
<dbReference type="AlphaFoldDB" id="A0A2A8CVZ1"/>
<dbReference type="NCBIfam" id="NF006053">
    <property type="entry name" value="PRK08201.1"/>
    <property type="match status" value="1"/>
</dbReference>
<dbReference type="GO" id="GO:0006508">
    <property type="term" value="P:proteolysis"/>
    <property type="evidence" value="ECO:0007669"/>
    <property type="project" value="UniProtKB-KW"/>
</dbReference>
<accession>A0A2A8CVZ1</accession>
<dbReference type="RefSeq" id="WP_098076117.1">
    <property type="nucleotide sequence ID" value="NZ_PDEQ01000006.1"/>
</dbReference>
<keyword evidence="1" id="KW-0645">Protease</keyword>
<evidence type="ECO:0000259" key="4">
    <source>
        <dbReference type="Pfam" id="PF07687"/>
    </source>
</evidence>
<evidence type="ECO:0000256" key="1">
    <source>
        <dbReference type="ARBA" id="ARBA00022670"/>
    </source>
</evidence>
<evidence type="ECO:0000313" key="6">
    <source>
        <dbReference type="Proteomes" id="UP000220102"/>
    </source>
</evidence>
<dbReference type="NCBIfam" id="NF005914">
    <property type="entry name" value="PRK07907.1"/>
    <property type="match status" value="1"/>
</dbReference>
<evidence type="ECO:0000256" key="2">
    <source>
        <dbReference type="ARBA" id="ARBA00022723"/>
    </source>
</evidence>
<evidence type="ECO:0000313" key="5">
    <source>
        <dbReference type="EMBL" id="PEN12771.1"/>
    </source>
</evidence>
<dbReference type="InterPro" id="IPR011650">
    <property type="entry name" value="Peptidase_M20_dimer"/>
</dbReference>
<dbReference type="Gene3D" id="3.30.70.360">
    <property type="match status" value="1"/>
</dbReference>
<comment type="caution">
    <text evidence="5">The sequence shown here is derived from an EMBL/GenBank/DDBJ whole genome shotgun (WGS) entry which is preliminary data.</text>
</comment>
<dbReference type="PANTHER" id="PTHR43270">
    <property type="entry name" value="BETA-ALA-HIS DIPEPTIDASE"/>
    <property type="match status" value="1"/>
</dbReference>
<sequence length="456" mass="50498">MQAALNYANDHFDRFTEELEDLLRIPSVSTDSSYADDVKDAADWLAKNLSSVGVEHVEVVETDGHPIVFAEHHVSDDKPTVLVYGHYDVQPPDPIDLWDTPPFEPQRKNGTLYARGACDDKGQMFMHVKAAEAYLTQEGELPVNLKFLIEGEEETGSVHLAPFIEANQEKLAADVVLISDTAMFAPGVPSITYGLRGLAYTEVTLRGPSRDLHSGIYGGAVDNPANALSRIIADLHDDDHRIAIPGFYDNVRDLTDEERETYASLPFDEEQWKKEIGVDDLRVEKGYTAVEAISARPTLDVNGIWGGYTGEGAKTVLPAKAHAKISMRLVPNQRAEDIYDKLEAFLMERCPNTMTLEFKRLHGGKPVLVDTESDAMQSAKHAMGEVFGKEPFFVRNGGSIPVVADFKDILGLDSVLMGFGLDSDAIHSPNEHFGLERFQKGIESIIRFHDHFGSTR</sequence>
<dbReference type="PANTHER" id="PTHR43270:SF12">
    <property type="entry name" value="SUCCINYL-DIAMINOPIMELATE DESUCCINYLASE"/>
    <property type="match status" value="1"/>
</dbReference>
<dbReference type="InterPro" id="IPR051458">
    <property type="entry name" value="Cyt/Met_Dipeptidase"/>
</dbReference>
<dbReference type="SUPFAM" id="SSF53187">
    <property type="entry name" value="Zn-dependent exopeptidases"/>
    <property type="match status" value="1"/>
</dbReference>
<dbReference type="Gene3D" id="3.40.630.10">
    <property type="entry name" value="Zn peptidases"/>
    <property type="match status" value="1"/>
</dbReference>
<keyword evidence="6" id="KW-1185">Reference proteome</keyword>
<keyword evidence="3" id="KW-0378">Hydrolase</keyword>
<dbReference type="CDD" id="cd05680">
    <property type="entry name" value="M20_dipept_like"/>
    <property type="match status" value="1"/>
</dbReference>
<reference evidence="5 6" key="1">
    <citation type="submission" date="2017-10" db="EMBL/GenBank/DDBJ databases">
        <title>Draft genome of Longibacter Salinarum.</title>
        <authorList>
            <person name="Goh K.M."/>
            <person name="Shamsir M.S."/>
            <person name="Lim S.W."/>
        </authorList>
    </citation>
    <scope>NUCLEOTIDE SEQUENCE [LARGE SCALE GENOMIC DNA]</scope>
    <source>
        <strain evidence="5 6">KCTC 52045</strain>
    </source>
</reference>
<dbReference type="GO" id="GO:0046872">
    <property type="term" value="F:metal ion binding"/>
    <property type="evidence" value="ECO:0007669"/>
    <property type="project" value="UniProtKB-KW"/>
</dbReference>
<gene>
    <name evidence="5" type="ORF">CRI94_12185</name>
</gene>
<dbReference type="NCBIfam" id="NF006579">
    <property type="entry name" value="PRK09104.1"/>
    <property type="match status" value="1"/>
</dbReference>
<protein>
    <submittedName>
        <fullName evidence="5">Peptidase M20</fullName>
    </submittedName>
</protein>
<keyword evidence="2" id="KW-0479">Metal-binding</keyword>
<evidence type="ECO:0000256" key="3">
    <source>
        <dbReference type="ARBA" id="ARBA00022801"/>
    </source>
</evidence>
<dbReference type="OrthoDB" id="9761532at2"/>
<dbReference type="Pfam" id="PF07687">
    <property type="entry name" value="M20_dimer"/>
    <property type="match status" value="1"/>
</dbReference>
<dbReference type="Pfam" id="PF01546">
    <property type="entry name" value="Peptidase_M20"/>
    <property type="match status" value="1"/>
</dbReference>
<proteinExistence type="predicted"/>